<evidence type="ECO:0000256" key="1">
    <source>
        <dbReference type="SAM" id="SignalP"/>
    </source>
</evidence>
<proteinExistence type="predicted"/>
<feature type="chain" id="PRO_5021337351" evidence="1">
    <location>
        <begin position="21"/>
        <end position="182"/>
    </location>
</feature>
<name>A0A4Y8WJW9_9VIBR</name>
<dbReference type="InterPro" id="IPR013783">
    <property type="entry name" value="Ig-like_fold"/>
</dbReference>
<feature type="domain" description="DUF4124" evidence="2">
    <location>
        <begin position="11"/>
        <end position="49"/>
    </location>
</feature>
<accession>A0A4Y8WJW9</accession>
<dbReference type="Gene3D" id="2.60.40.10">
    <property type="entry name" value="Immunoglobulins"/>
    <property type="match status" value="1"/>
</dbReference>
<dbReference type="Pfam" id="PF13511">
    <property type="entry name" value="DUF4124"/>
    <property type="match status" value="1"/>
</dbReference>
<gene>
    <name evidence="3" type="ORF">ELS82_02895</name>
</gene>
<comment type="caution">
    <text evidence="3">The sequence shown here is derived from an EMBL/GenBank/DDBJ whole genome shotgun (WGS) entry which is preliminary data.</text>
</comment>
<keyword evidence="4" id="KW-1185">Reference proteome</keyword>
<keyword evidence="1" id="KW-0732">Signal</keyword>
<evidence type="ECO:0000259" key="2">
    <source>
        <dbReference type="Pfam" id="PF13511"/>
    </source>
</evidence>
<evidence type="ECO:0000313" key="4">
    <source>
        <dbReference type="Proteomes" id="UP000297753"/>
    </source>
</evidence>
<dbReference type="AlphaFoldDB" id="A0A4Y8WJW9"/>
<feature type="signal peptide" evidence="1">
    <location>
        <begin position="1"/>
        <end position="20"/>
    </location>
</feature>
<dbReference type="EMBL" id="SATR01000003">
    <property type="protein sequence ID" value="TFH92915.1"/>
    <property type="molecule type" value="Genomic_DNA"/>
</dbReference>
<sequence length="182" mass="19713">MQVTSFLGVIALLFSALSNGQTIYTWTDQDGTLHFDDAPNHNQAQAIELPNLEQPALPKLEPYQQAEVQALHTQIATPKPLSVTITAPNNDEALRNNNGAITVQAVLSRELVAGEQLQLTLNGEKYGAATTNPNWQLKNIDRGSHSLVIQVVRNGKLIASSQAITVHLQRSTVKPVPIAPKA</sequence>
<reference evidence="3 4" key="1">
    <citation type="submission" date="2019-01" db="EMBL/GenBank/DDBJ databases">
        <title>Vibrio BEI176 sp. nov, a marine bacterium isolated from China: eastern marignal seas.</title>
        <authorList>
            <person name="Li B."/>
        </authorList>
    </citation>
    <scope>NUCLEOTIDE SEQUENCE [LARGE SCALE GENOMIC DNA]</scope>
    <source>
        <strain evidence="3 4">BEI176</strain>
    </source>
</reference>
<dbReference type="InterPro" id="IPR025392">
    <property type="entry name" value="DUF4124"/>
</dbReference>
<evidence type="ECO:0000313" key="3">
    <source>
        <dbReference type="EMBL" id="TFH92915.1"/>
    </source>
</evidence>
<dbReference type="OrthoDB" id="7062774at2"/>
<dbReference type="Proteomes" id="UP000297753">
    <property type="component" value="Unassembled WGS sequence"/>
</dbReference>
<organism evidence="3 4">
    <name type="scientific">Vibrio ouci</name>
    <dbReference type="NCBI Taxonomy" id="2499078"/>
    <lineage>
        <taxon>Bacteria</taxon>
        <taxon>Pseudomonadati</taxon>
        <taxon>Pseudomonadota</taxon>
        <taxon>Gammaproteobacteria</taxon>
        <taxon>Vibrionales</taxon>
        <taxon>Vibrionaceae</taxon>
        <taxon>Vibrio</taxon>
    </lineage>
</organism>
<dbReference type="RefSeq" id="WP_134834158.1">
    <property type="nucleotide sequence ID" value="NZ_SATR01000003.1"/>
</dbReference>
<protein>
    <submittedName>
        <fullName evidence="3">DUF4124 domain-containing protein</fullName>
    </submittedName>
</protein>